<accession>A0A699UJI3</accession>
<evidence type="ECO:0000313" key="1">
    <source>
        <dbReference type="EMBL" id="GFD21418.1"/>
    </source>
</evidence>
<gene>
    <name evidence="1" type="ORF">Tci_893387</name>
</gene>
<reference evidence="1" key="1">
    <citation type="journal article" date="2019" name="Sci. Rep.">
        <title>Draft genome of Tanacetum cinerariifolium, the natural source of mosquito coil.</title>
        <authorList>
            <person name="Yamashiro T."/>
            <person name="Shiraishi A."/>
            <person name="Satake H."/>
            <person name="Nakayama K."/>
        </authorList>
    </citation>
    <scope>NUCLEOTIDE SEQUENCE</scope>
</reference>
<name>A0A699UJI3_TANCI</name>
<comment type="caution">
    <text evidence="1">The sequence shown here is derived from an EMBL/GenBank/DDBJ whole genome shotgun (WGS) entry which is preliminary data.</text>
</comment>
<protein>
    <submittedName>
        <fullName evidence="1">Uncharacterized protein</fullName>
    </submittedName>
</protein>
<sequence>ARGGGIDRKLLSWLSGQWANCQMPPKRRLENVIVRSMDVSLLLLTGYPCNAAAGTL</sequence>
<feature type="non-terminal residue" evidence="1">
    <location>
        <position position="1"/>
    </location>
</feature>
<dbReference type="EMBL" id="BKCJ011329586">
    <property type="protein sequence ID" value="GFD21418.1"/>
    <property type="molecule type" value="Genomic_DNA"/>
</dbReference>
<organism evidence="1">
    <name type="scientific">Tanacetum cinerariifolium</name>
    <name type="common">Dalmatian daisy</name>
    <name type="synonym">Chrysanthemum cinerariifolium</name>
    <dbReference type="NCBI Taxonomy" id="118510"/>
    <lineage>
        <taxon>Eukaryota</taxon>
        <taxon>Viridiplantae</taxon>
        <taxon>Streptophyta</taxon>
        <taxon>Embryophyta</taxon>
        <taxon>Tracheophyta</taxon>
        <taxon>Spermatophyta</taxon>
        <taxon>Magnoliopsida</taxon>
        <taxon>eudicotyledons</taxon>
        <taxon>Gunneridae</taxon>
        <taxon>Pentapetalae</taxon>
        <taxon>asterids</taxon>
        <taxon>campanulids</taxon>
        <taxon>Asterales</taxon>
        <taxon>Asteraceae</taxon>
        <taxon>Asteroideae</taxon>
        <taxon>Anthemideae</taxon>
        <taxon>Anthemidinae</taxon>
        <taxon>Tanacetum</taxon>
    </lineage>
</organism>
<proteinExistence type="predicted"/>
<dbReference type="AlphaFoldDB" id="A0A699UJI3"/>